<dbReference type="Proteomes" id="UP000479000">
    <property type="component" value="Unassembled WGS sequence"/>
</dbReference>
<proteinExistence type="predicted"/>
<evidence type="ECO:0000256" key="1">
    <source>
        <dbReference type="SAM" id="MobiDB-lite"/>
    </source>
</evidence>
<keyword evidence="3" id="KW-1185">Reference proteome</keyword>
<feature type="region of interest" description="Disordered" evidence="1">
    <location>
        <begin position="98"/>
        <end position="128"/>
    </location>
</feature>
<evidence type="ECO:0000313" key="2">
    <source>
        <dbReference type="EMBL" id="CAB0000729.1"/>
    </source>
</evidence>
<feature type="compositionally biased region" description="Polar residues" evidence="1">
    <location>
        <begin position="26"/>
        <end position="37"/>
    </location>
</feature>
<dbReference type="EMBL" id="CADCXU010009837">
    <property type="protein sequence ID" value="CAB0000729.1"/>
    <property type="molecule type" value="Genomic_DNA"/>
</dbReference>
<name>A0A6H5GF85_9HEMI</name>
<gene>
    <name evidence="2" type="ORF">NTEN_LOCUS6516</name>
</gene>
<reference evidence="2 3" key="1">
    <citation type="submission" date="2020-02" db="EMBL/GenBank/DDBJ databases">
        <authorList>
            <person name="Ferguson B K."/>
        </authorList>
    </citation>
    <scope>NUCLEOTIDE SEQUENCE [LARGE SCALE GENOMIC DNA]</scope>
</reference>
<dbReference type="AlphaFoldDB" id="A0A6H5GF85"/>
<feature type="non-terminal residue" evidence="2">
    <location>
        <position position="128"/>
    </location>
</feature>
<feature type="region of interest" description="Disordered" evidence="1">
    <location>
        <begin position="22"/>
        <end position="47"/>
    </location>
</feature>
<organism evidence="2 3">
    <name type="scientific">Nesidiocoris tenuis</name>
    <dbReference type="NCBI Taxonomy" id="355587"/>
    <lineage>
        <taxon>Eukaryota</taxon>
        <taxon>Metazoa</taxon>
        <taxon>Ecdysozoa</taxon>
        <taxon>Arthropoda</taxon>
        <taxon>Hexapoda</taxon>
        <taxon>Insecta</taxon>
        <taxon>Pterygota</taxon>
        <taxon>Neoptera</taxon>
        <taxon>Paraneoptera</taxon>
        <taxon>Hemiptera</taxon>
        <taxon>Heteroptera</taxon>
        <taxon>Panheteroptera</taxon>
        <taxon>Cimicomorpha</taxon>
        <taxon>Miridae</taxon>
        <taxon>Dicyphina</taxon>
        <taxon>Nesidiocoris</taxon>
    </lineage>
</organism>
<evidence type="ECO:0000313" key="3">
    <source>
        <dbReference type="Proteomes" id="UP000479000"/>
    </source>
</evidence>
<sequence>MDFVQKSLIPTLRKKLERIWPKKKSSSNLEESTTQPGRATKRELFSRPGILCEDRGHRNLQSRLSRALQRDWWTTSSTDTMASLGEHSAAPLLANVRPAHYPTDPATGRGGVGVEHSKSYGASQPRFH</sequence>
<accession>A0A6H5GF85</accession>
<protein>
    <submittedName>
        <fullName evidence="2">Uncharacterized protein</fullName>
    </submittedName>
</protein>